<evidence type="ECO:0000256" key="7">
    <source>
        <dbReference type="SAM" id="MobiDB-lite"/>
    </source>
</evidence>
<evidence type="ECO:0000256" key="2">
    <source>
        <dbReference type="ARBA" id="ARBA00007282"/>
    </source>
</evidence>
<evidence type="ECO:0000259" key="9">
    <source>
        <dbReference type="Pfam" id="PF13813"/>
    </source>
</evidence>
<organism evidence="10 11">
    <name type="scientific">Corynascus novoguineensis</name>
    <dbReference type="NCBI Taxonomy" id="1126955"/>
    <lineage>
        <taxon>Eukaryota</taxon>
        <taxon>Fungi</taxon>
        <taxon>Dikarya</taxon>
        <taxon>Ascomycota</taxon>
        <taxon>Pezizomycotina</taxon>
        <taxon>Sordariomycetes</taxon>
        <taxon>Sordariomycetidae</taxon>
        <taxon>Sordariales</taxon>
        <taxon>Chaetomiaceae</taxon>
        <taxon>Corynascus</taxon>
    </lineage>
</organism>
<gene>
    <name evidence="10" type="ORF">C7999DRAFT_10533</name>
</gene>
<dbReference type="GO" id="GO:0016020">
    <property type="term" value="C:membrane"/>
    <property type="evidence" value="ECO:0007669"/>
    <property type="project" value="UniProtKB-SubCell"/>
</dbReference>
<feature type="transmembrane region" description="Helical" evidence="8">
    <location>
        <begin position="47"/>
        <end position="65"/>
    </location>
</feature>
<evidence type="ECO:0000256" key="6">
    <source>
        <dbReference type="ARBA" id="ARBA00023136"/>
    </source>
</evidence>
<keyword evidence="3" id="KW-0808">Transferase</keyword>
<feature type="region of interest" description="Disordered" evidence="7">
    <location>
        <begin position="134"/>
        <end position="156"/>
    </location>
</feature>
<feature type="compositionally biased region" description="Basic and acidic residues" evidence="7">
    <location>
        <begin position="134"/>
        <end position="149"/>
    </location>
</feature>
<reference evidence="10" key="2">
    <citation type="submission" date="2023-05" db="EMBL/GenBank/DDBJ databases">
        <authorList>
            <consortium name="Lawrence Berkeley National Laboratory"/>
            <person name="Steindorff A."/>
            <person name="Hensen N."/>
            <person name="Bonometti L."/>
            <person name="Westerberg I."/>
            <person name="Brannstrom I.O."/>
            <person name="Guillou S."/>
            <person name="Cros-Aarteil S."/>
            <person name="Calhoun S."/>
            <person name="Haridas S."/>
            <person name="Kuo A."/>
            <person name="Mondo S."/>
            <person name="Pangilinan J."/>
            <person name="Riley R."/>
            <person name="Labutti K."/>
            <person name="Andreopoulos B."/>
            <person name="Lipzen A."/>
            <person name="Chen C."/>
            <person name="Yanf M."/>
            <person name="Daum C."/>
            <person name="Ng V."/>
            <person name="Clum A."/>
            <person name="Ohm R."/>
            <person name="Martin F."/>
            <person name="Silar P."/>
            <person name="Natvig D."/>
            <person name="Lalanne C."/>
            <person name="Gautier V."/>
            <person name="Ament-Velasquez S.L."/>
            <person name="Kruys A."/>
            <person name="Hutchinson M.I."/>
            <person name="Powell A.J."/>
            <person name="Barry K."/>
            <person name="Miller A.N."/>
            <person name="Grigoriev I.V."/>
            <person name="Debuchy R."/>
            <person name="Gladieux P."/>
            <person name="Thoren M.H."/>
            <person name="Johannesson H."/>
        </authorList>
    </citation>
    <scope>NUCLEOTIDE SEQUENCE</scope>
    <source>
        <strain evidence="10">CBS 359.72</strain>
    </source>
</reference>
<comment type="subcellular location">
    <subcellularLocation>
        <location evidence="1">Membrane</location>
        <topology evidence="1">Multi-pass membrane protein</topology>
    </subcellularLocation>
</comment>
<feature type="transmembrane region" description="Helical" evidence="8">
    <location>
        <begin position="416"/>
        <end position="437"/>
    </location>
</feature>
<evidence type="ECO:0000256" key="4">
    <source>
        <dbReference type="ARBA" id="ARBA00022692"/>
    </source>
</evidence>
<proteinExistence type="inferred from homology"/>
<dbReference type="InterPro" id="IPR044851">
    <property type="entry name" value="Wax_synthase"/>
</dbReference>
<evidence type="ECO:0000256" key="3">
    <source>
        <dbReference type="ARBA" id="ARBA00022679"/>
    </source>
</evidence>
<dbReference type="GO" id="GO:0006629">
    <property type="term" value="P:lipid metabolic process"/>
    <property type="evidence" value="ECO:0007669"/>
    <property type="project" value="InterPro"/>
</dbReference>
<evidence type="ECO:0000256" key="8">
    <source>
        <dbReference type="SAM" id="Phobius"/>
    </source>
</evidence>
<reference evidence="10" key="1">
    <citation type="journal article" date="2023" name="Mol. Phylogenet. Evol.">
        <title>Genome-scale phylogeny and comparative genomics of the fungal order Sordariales.</title>
        <authorList>
            <person name="Hensen N."/>
            <person name="Bonometti L."/>
            <person name="Westerberg I."/>
            <person name="Brannstrom I.O."/>
            <person name="Guillou S."/>
            <person name="Cros-Aarteil S."/>
            <person name="Calhoun S."/>
            <person name="Haridas S."/>
            <person name="Kuo A."/>
            <person name="Mondo S."/>
            <person name="Pangilinan J."/>
            <person name="Riley R."/>
            <person name="LaButti K."/>
            <person name="Andreopoulos B."/>
            <person name="Lipzen A."/>
            <person name="Chen C."/>
            <person name="Yan M."/>
            <person name="Daum C."/>
            <person name="Ng V."/>
            <person name="Clum A."/>
            <person name="Steindorff A."/>
            <person name="Ohm R.A."/>
            <person name="Martin F."/>
            <person name="Silar P."/>
            <person name="Natvig D.O."/>
            <person name="Lalanne C."/>
            <person name="Gautier V."/>
            <person name="Ament-Velasquez S.L."/>
            <person name="Kruys A."/>
            <person name="Hutchinson M.I."/>
            <person name="Powell A.J."/>
            <person name="Barry K."/>
            <person name="Miller A.N."/>
            <person name="Grigoriev I.V."/>
            <person name="Debuchy R."/>
            <person name="Gladieux P."/>
            <person name="Hiltunen Thoren M."/>
            <person name="Johannesson H."/>
        </authorList>
    </citation>
    <scope>NUCLEOTIDE SEQUENCE</scope>
    <source>
        <strain evidence="10">CBS 359.72</strain>
    </source>
</reference>
<dbReference type="AlphaFoldDB" id="A0AAN7D419"/>
<dbReference type="GO" id="GO:0008374">
    <property type="term" value="F:O-acyltransferase activity"/>
    <property type="evidence" value="ECO:0007669"/>
    <property type="project" value="InterPro"/>
</dbReference>
<dbReference type="PANTHER" id="PTHR31595">
    <property type="entry name" value="LONG-CHAIN-ALCOHOL O-FATTY-ACYLTRANSFERASE 3-RELATED"/>
    <property type="match status" value="1"/>
</dbReference>
<sequence>MAAHPPVPGLYTSGLNQEPFNLAVYYQEHYRGLFKTALSAGEIRPLVIPWSLVGSFFLPLLYLSIPHVNKPWLYRMRWLVAAAVFNLNARLMQTTSAVNEAIAYATGLLATWGTINALRLLIFTRPQWDAARVERRPRGTENGSKEGIEKQPPVVPPDESVAASLRHFEYVWQPFPATGPFLARLGWTADLITALRGAGWNFSISSIPHPPFPSKKNLEGEPVRLDMIPLVSRTGTARSPTYASFLSARLLEFSLSYITIDLLTTTIRQDPYFVLGPDYRFHSYPLPASYSRLPFPQLTIPLLFRGPPAMAGIIAGLHLYYSFLQLAIVFPLRSLFGVRAELWQHPSLFGGLVPSVLDRGLAGFWGGWWHQTFRAGFVAPARWLLRLRSHNHHHHSDPHTRPCSHKSTRENKMHQILLESFLAFTLSGLVHSAGGYTAVPRTNRPWTPIAFFVFQAVGIILQVATSALVNHFIAQSFALLTGADKPPKKVIIPRWLRRIANLVYTILWLYLTAWGLIDDMSRAGVWLFEPVPISPFRLMGFGSPGNTNWWRWDRVGYRLGWYTGRQGRWWESGVTM</sequence>
<feature type="domain" description="Wax synthase" evidence="9">
    <location>
        <begin position="346"/>
        <end position="453"/>
    </location>
</feature>
<evidence type="ECO:0000313" key="10">
    <source>
        <dbReference type="EMBL" id="KAK4251877.1"/>
    </source>
</evidence>
<evidence type="ECO:0000256" key="1">
    <source>
        <dbReference type="ARBA" id="ARBA00004141"/>
    </source>
</evidence>
<keyword evidence="6 8" id="KW-0472">Membrane</keyword>
<keyword evidence="11" id="KW-1185">Reference proteome</keyword>
<dbReference type="EMBL" id="MU857603">
    <property type="protein sequence ID" value="KAK4251877.1"/>
    <property type="molecule type" value="Genomic_DNA"/>
</dbReference>
<comment type="caution">
    <text evidence="10">The sequence shown here is derived from an EMBL/GenBank/DDBJ whole genome shotgun (WGS) entry which is preliminary data.</text>
</comment>
<dbReference type="PANTHER" id="PTHR31595:SF67">
    <property type="entry name" value="WAX SYNTHASE DOMAIN-CONTAINING PROTEIN"/>
    <property type="match status" value="1"/>
</dbReference>
<protein>
    <recommendedName>
        <fullName evidence="9">Wax synthase domain-containing protein</fullName>
    </recommendedName>
</protein>
<feature type="transmembrane region" description="Helical" evidence="8">
    <location>
        <begin position="495"/>
        <end position="517"/>
    </location>
</feature>
<feature type="transmembrane region" description="Helical" evidence="8">
    <location>
        <begin position="101"/>
        <end position="122"/>
    </location>
</feature>
<evidence type="ECO:0000313" key="11">
    <source>
        <dbReference type="Proteomes" id="UP001303647"/>
    </source>
</evidence>
<keyword evidence="4 8" id="KW-0812">Transmembrane</keyword>
<feature type="transmembrane region" description="Helical" evidence="8">
    <location>
        <begin position="449"/>
        <end position="474"/>
    </location>
</feature>
<evidence type="ECO:0000256" key="5">
    <source>
        <dbReference type="ARBA" id="ARBA00022989"/>
    </source>
</evidence>
<name>A0AAN7D419_9PEZI</name>
<dbReference type="InterPro" id="IPR032805">
    <property type="entry name" value="Wax_synthase_dom"/>
</dbReference>
<comment type="similarity">
    <text evidence="2">Belongs to the wax synthase family.</text>
</comment>
<keyword evidence="5 8" id="KW-1133">Transmembrane helix</keyword>
<dbReference type="Proteomes" id="UP001303647">
    <property type="component" value="Unassembled WGS sequence"/>
</dbReference>
<dbReference type="Pfam" id="PF13813">
    <property type="entry name" value="MBOAT_2"/>
    <property type="match status" value="1"/>
</dbReference>
<accession>A0AAN7D419</accession>